<dbReference type="Proteomes" id="UP000681526">
    <property type="component" value="Unassembled WGS sequence"/>
</dbReference>
<feature type="transmembrane region" description="Helical" evidence="1">
    <location>
        <begin position="161"/>
        <end position="178"/>
    </location>
</feature>
<protein>
    <recommendedName>
        <fullName evidence="4">Glycosyltransferase RgtA/B/C/D-like domain-containing protein</fullName>
    </recommendedName>
</protein>
<evidence type="ECO:0008006" key="4">
    <source>
        <dbReference type="Google" id="ProtNLM"/>
    </source>
</evidence>
<sequence>MTTNNVTVERDNHHSFLISVYLTAFVFLLYALSTLGFYVGVPMNASIFPISVVLTGYLFNLYGVRKFNLVSTKGFIVLSAWAIIALLSSIAINYLFYDVSWDGQTYHLEGVIALDQGWDPVYSVSPDAKVHDLWLTHYPKFTWVIGAAVYSFFGAINTVKFYNLLFVIIAFLYSRYIYSNIFKLGKGYSFLLALLTGITPITAVQLFTNYVDGLLHLVFAITLLGMYTLLFDKDRKYRQLHHIVVFSNLIFMINIKMTGAVYACILVFIFGILQLIYLRKVKLAVVKSAFLLCSVLLGLTLFGMNPYITNIVNKGHIFYPLMGKNKMVFSQGGEFDSYSPVKKFWLSISSRPVNSVQTEEMKRVNLQAFKPANIVTDFKKFFIPDMRTNAFGPLSFPLFILSGILILYVLAASRRQMLTEKLFLIVSIIGTVMVNSEAWQLRYASQLWLLFVAVLLFVTQEKKLHSRVISFIISAIMLTNIYGIFTTNFSFQILASDVRENEFAAIKQEFESVQVNFNTFYSTRILFQEHDIPYEEINEPPQEFRGFSFSDIQFNGVTNEAKTE</sequence>
<keyword evidence="1" id="KW-0812">Transmembrane</keyword>
<feature type="transmembrane region" description="Helical" evidence="1">
    <location>
        <begin position="213"/>
        <end position="230"/>
    </location>
</feature>
<feature type="transmembrane region" description="Helical" evidence="1">
    <location>
        <begin position="75"/>
        <end position="97"/>
    </location>
</feature>
<feature type="transmembrane region" description="Helical" evidence="1">
    <location>
        <begin position="441"/>
        <end position="459"/>
    </location>
</feature>
<feature type="transmembrane region" description="Helical" evidence="1">
    <location>
        <begin position="190"/>
        <end position="207"/>
    </location>
</feature>
<keyword evidence="1" id="KW-1133">Transmembrane helix</keyword>
<evidence type="ECO:0000256" key="1">
    <source>
        <dbReference type="SAM" id="Phobius"/>
    </source>
</evidence>
<feature type="transmembrane region" description="Helical" evidence="1">
    <location>
        <begin position="259"/>
        <end position="277"/>
    </location>
</feature>
<dbReference type="EMBL" id="CAJRAY010000088">
    <property type="protein sequence ID" value="CAG5091998.1"/>
    <property type="molecule type" value="Genomic_DNA"/>
</dbReference>
<accession>A0ABM8V874</accession>
<proteinExistence type="predicted"/>
<keyword evidence="3" id="KW-1185">Reference proteome</keyword>
<reference evidence="2 3" key="1">
    <citation type="submission" date="2021-04" db="EMBL/GenBank/DDBJ databases">
        <authorList>
            <person name="Rakotoarivonina H."/>
        </authorList>
    </citation>
    <scope>NUCLEOTIDE SEQUENCE [LARGE SCALE GENOMIC DNA]</scope>
    <source>
        <strain evidence="2 3">XE</strain>
    </source>
</reference>
<name>A0ABM8V874_THEXY</name>
<evidence type="ECO:0000313" key="2">
    <source>
        <dbReference type="EMBL" id="CAG5091998.1"/>
    </source>
</evidence>
<feature type="transmembrane region" description="Helical" evidence="1">
    <location>
        <begin position="390"/>
        <end position="411"/>
    </location>
</feature>
<organism evidence="2 3">
    <name type="scientific">Thermobacillus xylanilyticus</name>
    <dbReference type="NCBI Taxonomy" id="76633"/>
    <lineage>
        <taxon>Bacteria</taxon>
        <taxon>Bacillati</taxon>
        <taxon>Bacillota</taxon>
        <taxon>Bacilli</taxon>
        <taxon>Bacillales</taxon>
        <taxon>Paenibacillaceae</taxon>
        <taxon>Thermobacillus</taxon>
    </lineage>
</organism>
<comment type="caution">
    <text evidence="2">The sequence shown here is derived from an EMBL/GenBank/DDBJ whole genome shotgun (WGS) entry which is preliminary data.</text>
</comment>
<evidence type="ECO:0000313" key="3">
    <source>
        <dbReference type="Proteomes" id="UP000681526"/>
    </source>
</evidence>
<feature type="transmembrane region" description="Helical" evidence="1">
    <location>
        <begin position="289"/>
        <end position="308"/>
    </location>
</feature>
<feature type="transmembrane region" description="Helical" evidence="1">
    <location>
        <begin position="16"/>
        <end position="39"/>
    </location>
</feature>
<feature type="transmembrane region" description="Helical" evidence="1">
    <location>
        <begin position="45"/>
        <end position="63"/>
    </location>
</feature>
<feature type="transmembrane region" description="Helical" evidence="1">
    <location>
        <begin position="471"/>
        <end position="491"/>
    </location>
</feature>
<keyword evidence="1" id="KW-0472">Membrane</keyword>
<dbReference type="RefSeq" id="WP_213486254.1">
    <property type="nucleotide sequence ID" value="NZ_CAJRAY010000088.1"/>
</dbReference>
<gene>
    <name evidence="2" type="primary">txxe 3229</name>
    <name evidence="2" type="ORF">TXXE_17455</name>
</gene>